<name>A0A0B8QBR0_9VIBR</name>
<accession>A0A0B8QBR0</accession>
<dbReference type="Proteomes" id="UP000031666">
    <property type="component" value="Unassembled WGS sequence"/>
</dbReference>
<proteinExistence type="predicted"/>
<comment type="caution">
    <text evidence="1">The sequence shown here is derived from an EMBL/GenBank/DDBJ whole genome shotgun (WGS) entry which is preliminary data.</text>
</comment>
<reference evidence="1 2" key="1">
    <citation type="submission" date="2015-01" db="EMBL/GenBank/DDBJ databases">
        <title>Vibrio sp. C94 JCM 19241 whole genome shotgun sequence.</title>
        <authorList>
            <person name="Sawabe T."/>
            <person name="Meirelles P."/>
            <person name="Feng G."/>
            <person name="Sayaka M."/>
            <person name="Hattori M."/>
            <person name="Ohkuma M."/>
        </authorList>
    </citation>
    <scope>NUCLEOTIDE SEQUENCE [LARGE SCALE GENOMIC DNA]</scope>
    <source>
        <strain evidence="2">JCM 19241</strain>
    </source>
</reference>
<dbReference type="Gene3D" id="3.90.1680.10">
    <property type="entry name" value="SOS response associated peptidase-like"/>
    <property type="match status" value="1"/>
</dbReference>
<evidence type="ECO:0008006" key="3">
    <source>
        <dbReference type="Google" id="ProtNLM"/>
    </source>
</evidence>
<reference evidence="1 2" key="2">
    <citation type="submission" date="2015-01" db="EMBL/GenBank/DDBJ databases">
        <authorList>
            <consortium name="NBRP consortium"/>
            <person name="Sawabe T."/>
            <person name="Meirelles P."/>
            <person name="Feng G."/>
            <person name="Sayaka M."/>
            <person name="Hattori M."/>
            <person name="Ohkuma M."/>
        </authorList>
    </citation>
    <scope>NUCLEOTIDE SEQUENCE [LARGE SCALE GENOMIC DNA]</scope>
    <source>
        <strain evidence="2">JCM 19241</strain>
    </source>
</reference>
<protein>
    <recommendedName>
        <fullName evidence="3">Abasic site processing protein</fullName>
    </recommendedName>
</protein>
<dbReference type="EMBL" id="BBSC01000002">
    <property type="protein sequence ID" value="GAM74362.1"/>
    <property type="molecule type" value="Genomic_DNA"/>
</dbReference>
<dbReference type="SUPFAM" id="SSF143081">
    <property type="entry name" value="BB1717-like"/>
    <property type="match status" value="1"/>
</dbReference>
<evidence type="ECO:0000313" key="1">
    <source>
        <dbReference type="EMBL" id="GAM74362.1"/>
    </source>
</evidence>
<dbReference type="AlphaFoldDB" id="A0A0B8QBR0"/>
<dbReference type="InterPro" id="IPR036590">
    <property type="entry name" value="SRAP-like"/>
</dbReference>
<organism evidence="1 2">
    <name type="scientific">Vibrio ishigakensis</name>
    <dbReference type="NCBI Taxonomy" id="1481914"/>
    <lineage>
        <taxon>Bacteria</taxon>
        <taxon>Pseudomonadati</taxon>
        <taxon>Pseudomonadota</taxon>
        <taxon>Gammaproteobacteria</taxon>
        <taxon>Vibrionales</taxon>
        <taxon>Vibrionaceae</taxon>
        <taxon>Vibrio</taxon>
    </lineage>
</organism>
<evidence type="ECO:0000313" key="2">
    <source>
        <dbReference type="Proteomes" id="UP000031666"/>
    </source>
</evidence>
<sequence>MAGLEVEPQRFVTLTRKPTTEYQAYHHRMPMLVHIDQAKAWLSNDQLARESLERP</sequence>
<gene>
    <name evidence="1" type="ORF">JCM19241_5558</name>
</gene>